<accession>W9W5H5</accession>
<sequence>MTPSIPPLHPPSPPPGTLLLSSVFIFLPLRQSPPQTSYMPKKHQQRALQVKPQSSSPQTLSLSKSSRHSNGAASQGSVNDLIRESRRLQLRSEARTPPVLDNAHSLHPSVRAVLDLPAPPSPVPRYGLGSRSGASSSGPSRLRRIPGPPPPLSWLTDSIHAPPSVRSSHNRADGENHRVQVRTSNLPDGAFPPPRSLQHLVLKKIASEWDWHAENDLQYFNYLPVRLRETLLSYIAVFGEHVRSDPLRILLLHETDIKEKDEVRHLDLSNAIGHWTTFRQLERDLLAKKAGPLTGSMAVAQAPPIEYAPESWDAESDGDEDSNDPIIPPVPKTAPNFVNLRHLSLAIPSGSAKAASWSSLLSLATELRTLTSLSLAYWPQPTFTPNAASTRVVIPTPGPGPVVYGGSDIYTSHDNNWREAAGILRTLSRSLYCLKWLDLTGCGDWFAALQWVPSPSSSPSTSPTSSSLSGPQREHLAPEWNGGWRGLEKLILEVGWRPIAPPTIEDHHLFTPETSSWNVENERRLYRYRKDRERFADIRSTARSVARHLRAVRKNAGGKWIDVEFGEDLEPLVDPKW</sequence>
<feature type="region of interest" description="Disordered" evidence="1">
    <location>
        <begin position="34"/>
        <end position="81"/>
    </location>
</feature>
<gene>
    <name evidence="2" type="ORF">A1O7_09150</name>
</gene>
<feature type="region of interest" description="Disordered" evidence="1">
    <location>
        <begin position="309"/>
        <end position="329"/>
    </location>
</feature>
<dbReference type="EMBL" id="AMGW01000007">
    <property type="protein sequence ID" value="EXJ53814.1"/>
    <property type="molecule type" value="Genomic_DNA"/>
</dbReference>
<comment type="caution">
    <text evidence="2">The sequence shown here is derived from an EMBL/GenBank/DDBJ whole genome shotgun (WGS) entry which is preliminary data.</text>
</comment>
<dbReference type="RefSeq" id="XP_007761329.1">
    <property type="nucleotide sequence ID" value="XM_007763139.1"/>
</dbReference>
<dbReference type="VEuPathDB" id="FungiDB:A1O7_09150"/>
<evidence type="ECO:0000256" key="1">
    <source>
        <dbReference type="SAM" id="MobiDB-lite"/>
    </source>
</evidence>
<dbReference type="Proteomes" id="UP000019473">
    <property type="component" value="Unassembled WGS sequence"/>
</dbReference>
<reference evidence="2 3" key="1">
    <citation type="submission" date="2013-03" db="EMBL/GenBank/DDBJ databases">
        <title>The Genome Sequence of Cladophialophora yegresii CBS 114405.</title>
        <authorList>
            <consortium name="The Broad Institute Genomics Platform"/>
            <person name="Cuomo C."/>
            <person name="de Hoog S."/>
            <person name="Gorbushina A."/>
            <person name="Walker B."/>
            <person name="Young S.K."/>
            <person name="Zeng Q."/>
            <person name="Gargeya S."/>
            <person name="Fitzgerald M."/>
            <person name="Haas B."/>
            <person name="Abouelleil A."/>
            <person name="Allen A.W."/>
            <person name="Alvarado L."/>
            <person name="Arachchi H.M."/>
            <person name="Berlin A.M."/>
            <person name="Chapman S.B."/>
            <person name="Gainer-Dewar J."/>
            <person name="Goldberg J."/>
            <person name="Griggs A."/>
            <person name="Gujja S."/>
            <person name="Hansen M."/>
            <person name="Howarth C."/>
            <person name="Imamovic A."/>
            <person name="Ireland A."/>
            <person name="Larimer J."/>
            <person name="McCowan C."/>
            <person name="Murphy C."/>
            <person name="Pearson M."/>
            <person name="Poon T.W."/>
            <person name="Priest M."/>
            <person name="Roberts A."/>
            <person name="Saif S."/>
            <person name="Shea T."/>
            <person name="Sisk P."/>
            <person name="Sykes S."/>
            <person name="Wortman J."/>
            <person name="Nusbaum C."/>
            <person name="Birren B."/>
        </authorList>
    </citation>
    <scope>NUCLEOTIDE SEQUENCE [LARGE SCALE GENOMIC DNA]</scope>
    <source>
        <strain evidence="2 3">CBS 114405</strain>
    </source>
</reference>
<dbReference type="AlphaFoldDB" id="W9W5H5"/>
<protein>
    <recommendedName>
        <fullName evidence="4">Tafazzin</fullName>
    </recommendedName>
</protein>
<dbReference type="STRING" id="1182544.W9W5H5"/>
<dbReference type="OrthoDB" id="193467at2759"/>
<dbReference type="GeneID" id="19183714"/>
<evidence type="ECO:0000313" key="3">
    <source>
        <dbReference type="Proteomes" id="UP000019473"/>
    </source>
</evidence>
<feature type="region of interest" description="Disordered" evidence="1">
    <location>
        <begin position="457"/>
        <end position="480"/>
    </location>
</feature>
<feature type="compositionally biased region" description="Polar residues" evidence="1">
    <location>
        <begin position="68"/>
        <end position="78"/>
    </location>
</feature>
<organism evidence="2 3">
    <name type="scientific">Cladophialophora yegresii CBS 114405</name>
    <dbReference type="NCBI Taxonomy" id="1182544"/>
    <lineage>
        <taxon>Eukaryota</taxon>
        <taxon>Fungi</taxon>
        <taxon>Dikarya</taxon>
        <taxon>Ascomycota</taxon>
        <taxon>Pezizomycotina</taxon>
        <taxon>Eurotiomycetes</taxon>
        <taxon>Chaetothyriomycetidae</taxon>
        <taxon>Chaetothyriales</taxon>
        <taxon>Herpotrichiellaceae</taxon>
        <taxon>Cladophialophora</taxon>
    </lineage>
</organism>
<feature type="compositionally biased region" description="Acidic residues" evidence="1">
    <location>
        <begin position="312"/>
        <end position="323"/>
    </location>
</feature>
<feature type="compositionally biased region" description="Low complexity" evidence="1">
    <location>
        <begin position="457"/>
        <end position="467"/>
    </location>
</feature>
<feature type="compositionally biased region" description="Low complexity" evidence="1">
    <location>
        <begin position="51"/>
        <end position="64"/>
    </location>
</feature>
<feature type="region of interest" description="Disordered" evidence="1">
    <location>
        <begin position="113"/>
        <end position="178"/>
    </location>
</feature>
<evidence type="ECO:0000313" key="2">
    <source>
        <dbReference type="EMBL" id="EXJ53814.1"/>
    </source>
</evidence>
<keyword evidence="3" id="KW-1185">Reference proteome</keyword>
<feature type="compositionally biased region" description="Low complexity" evidence="1">
    <location>
        <begin position="127"/>
        <end position="140"/>
    </location>
</feature>
<evidence type="ECO:0008006" key="4">
    <source>
        <dbReference type="Google" id="ProtNLM"/>
    </source>
</evidence>
<name>W9W5H5_9EURO</name>
<dbReference type="eggNOG" id="ENOG502S698">
    <property type="taxonomic scope" value="Eukaryota"/>
</dbReference>
<proteinExistence type="predicted"/>
<dbReference type="HOGENOM" id="CLU_032824_0_0_1"/>